<keyword evidence="3" id="KW-1185">Reference proteome</keyword>
<dbReference type="EMBL" id="JAHQXE010000006">
    <property type="protein sequence ID" value="MBV0903694.1"/>
    <property type="molecule type" value="Genomic_DNA"/>
</dbReference>
<feature type="transmembrane region" description="Helical" evidence="1">
    <location>
        <begin position="92"/>
        <end position="121"/>
    </location>
</feature>
<proteinExistence type="predicted"/>
<evidence type="ECO:0000313" key="2">
    <source>
        <dbReference type="EMBL" id="MBV0903694.1"/>
    </source>
</evidence>
<feature type="transmembrane region" description="Helical" evidence="1">
    <location>
        <begin position="36"/>
        <end position="52"/>
    </location>
</feature>
<dbReference type="Pfam" id="PF17647">
    <property type="entry name" value="DUF5518"/>
    <property type="match status" value="1"/>
</dbReference>
<keyword evidence="1" id="KW-0812">Transmembrane</keyword>
<reference evidence="2" key="1">
    <citation type="submission" date="2021-06" db="EMBL/GenBank/DDBJ databases">
        <title>New haloarchaea isolates fom saline soil.</title>
        <authorList>
            <person name="Duran-Viseras A."/>
            <person name="Sanchez-Porro C.S."/>
            <person name="Ventosa A."/>
        </authorList>
    </citation>
    <scope>NUCLEOTIDE SEQUENCE</scope>
    <source>
        <strain evidence="2">JCM 18369</strain>
    </source>
</reference>
<dbReference type="Proteomes" id="UP001166304">
    <property type="component" value="Unassembled WGS sequence"/>
</dbReference>
<feature type="transmembrane region" description="Helical" evidence="1">
    <location>
        <begin position="64"/>
        <end position="86"/>
    </location>
</feature>
<accession>A0AA41G4X5</accession>
<keyword evidence="1" id="KW-1133">Transmembrane helix</keyword>
<organism evidence="2 3">
    <name type="scientific">Haloarcula salina</name>
    <dbReference type="NCBI Taxonomy" id="1429914"/>
    <lineage>
        <taxon>Archaea</taxon>
        <taxon>Methanobacteriati</taxon>
        <taxon>Methanobacteriota</taxon>
        <taxon>Stenosarchaea group</taxon>
        <taxon>Halobacteria</taxon>
        <taxon>Halobacteriales</taxon>
        <taxon>Haloarculaceae</taxon>
        <taxon>Haloarcula</taxon>
    </lineage>
</organism>
<keyword evidence="1" id="KW-0472">Membrane</keyword>
<dbReference type="InterPro" id="IPR040493">
    <property type="entry name" value="DUF5518"/>
</dbReference>
<evidence type="ECO:0000256" key="1">
    <source>
        <dbReference type="SAM" id="Phobius"/>
    </source>
</evidence>
<sequence length="141" mass="14366">MSLQIELSETWKYALLGGLLAAPFTVLEVLRSSGSLTLNMVAVGSALAGYLVKRRGGNSTATGFRAALVGGLPALWTIGEFVSIIPTVPNPLWFQAVGVAMGLAVAALLMLFLAVGGALAGRFGGWLAERRGHGGATPAGG</sequence>
<name>A0AA41G4X5_9EURY</name>
<gene>
    <name evidence="2" type="ORF">KTS37_18065</name>
</gene>
<evidence type="ECO:0000313" key="3">
    <source>
        <dbReference type="Proteomes" id="UP001166304"/>
    </source>
</evidence>
<protein>
    <submittedName>
        <fullName evidence="2">DUF5518 domain-containing protein</fullName>
    </submittedName>
</protein>
<comment type="caution">
    <text evidence="2">The sequence shown here is derived from an EMBL/GenBank/DDBJ whole genome shotgun (WGS) entry which is preliminary data.</text>
</comment>
<dbReference type="AlphaFoldDB" id="A0AA41G4X5"/>
<feature type="transmembrane region" description="Helical" evidence="1">
    <location>
        <begin position="12"/>
        <end position="30"/>
    </location>
</feature>